<sequence>MSGHQVEMFGKRATTPVVTVKGTCFEQSFIAHQFGERSDTGFFWMDLSNQEDDSTLKFSNGAVPEDPLWAEDHPGRIVEWTASHWSDVPCHVRRYRRECF</sequence>
<dbReference type="Gene3D" id="3.10.100.10">
    <property type="entry name" value="Mannose-Binding Protein A, subunit A"/>
    <property type="match status" value="1"/>
</dbReference>
<dbReference type="PROSITE" id="PS50041">
    <property type="entry name" value="C_TYPE_LECTIN_2"/>
    <property type="match status" value="1"/>
</dbReference>
<dbReference type="InterPro" id="IPR016187">
    <property type="entry name" value="CTDL_fold"/>
</dbReference>
<evidence type="ECO:0000313" key="4">
    <source>
        <dbReference type="Proteomes" id="UP000014760"/>
    </source>
</evidence>
<gene>
    <name evidence="2" type="ORF">CAPTEDRAFT_194269</name>
</gene>
<evidence type="ECO:0000313" key="3">
    <source>
        <dbReference type="EnsemblMetazoa" id="CapteP194269"/>
    </source>
</evidence>
<evidence type="ECO:0000259" key="1">
    <source>
        <dbReference type="PROSITE" id="PS50041"/>
    </source>
</evidence>
<evidence type="ECO:0000313" key="2">
    <source>
        <dbReference type="EMBL" id="ELT93502.1"/>
    </source>
</evidence>
<dbReference type="HOGENOM" id="CLU_2308696_0_0_1"/>
<organism evidence="2">
    <name type="scientific">Capitella teleta</name>
    <name type="common">Polychaete worm</name>
    <dbReference type="NCBI Taxonomy" id="283909"/>
    <lineage>
        <taxon>Eukaryota</taxon>
        <taxon>Metazoa</taxon>
        <taxon>Spiralia</taxon>
        <taxon>Lophotrochozoa</taxon>
        <taxon>Annelida</taxon>
        <taxon>Polychaeta</taxon>
        <taxon>Sedentaria</taxon>
        <taxon>Scolecida</taxon>
        <taxon>Capitellidae</taxon>
        <taxon>Capitella</taxon>
    </lineage>
</organism>
<dbReference type="EMBL" id="KB309712">
    <property type="protein sequence ID" value="ELT93502.1"/>
    <property type="molecule type" value="Genomic_DNA"/>
</dbReference>
<dbReference type="EMBL" id="AMQN01012720">
    <property type="status" value="NOT_ANNOTATED_CDS"/>
    <property type="molecule type" value="Genomic_DNA"/>
</dbReference>
<dbReference type="AlphaFoldDB" id="R7TJ29"/>
<dbReference type="Proteomes" id="UP000014760">
    <property type="component" value="Unassembled WGS sequence"/>
</dbReference>
<dbReference type="InterPro" id="IPR001304">
    <property type="entry name" value="C-type_lectin-like"/>
</dbReference>
<name>R7TJ29_CAPTE</name>
<dbReference type="InterPro" id="IPR016186">
    <property type="entry name" value="C-type_lectin-like/link_sf"/>
</dbReference>
<dbReference type="SUPFAM" id="SSF56436">
    <property type="entry name" value="C-type lectin-like"/>
    <property type="match status" value="1"/>
</dbReference>
<reference evidence="2 4" key="2">
    <citation type="journal article" date="2013" name="Nature">
        <title>Insights into bilaterian evolution from three spiralian genomes.</title>
        <authorList>
            <person name="Simakov O."/>
            <person name="Marletaz F."/>
            <person name="Cho S.J."/>
            <person name="Edsinger-Gonzales E."/>
            <person name="Havlak P."/>
            <person name="Hellsten U."/>
            <person name="Kuo D.H."/>
            <person name="Larsson T."/>
            <person name="Lv J."/>
            <person name="Arendt D."/>
            <person name="Savage R."/>
            <person name="Osoegawa K."/>
            <person name="de Jong P."/>
            <person name="Grimwood J."/>
            <person name="Chapman J.A."/>
            <person name="Shapiro H."/>
            <person name="Aerts A."/>
            <person name="Otillar R.P."/>
            <person name="Terry A.Y."/>
            <person name="Boore J.L."/>
            <person name="Grigoriev I.V."/>
            <person name="Lindberg D.R."/>
            <person name="Seaver E.C."/>
            <person name="Weisblat D.A."/>
            <person name="Putnam N.H."/>
            <person name="Rokhsar D.S."/>
        </authorList>
    </citation>
    <scope>NUCLEOTIDE SEQUENCE</scope>
    <source>
        <strain evidence="2 4">I ESC-2004</strain>
    </source>
</reference>
<reference evidence="3" key="3">
    <citation type="submission" date="2015-06" db="UniProtKB">
        <authorList>
            <consortium name="EnsemblMetazoa"/>
        </authorList>
    </citation>
    <scope>IDENTIFICATION</scope>
</reference>
<proteinExistence type="predicted"/>
<dbReference type="EnsemblMetazoa" id="CapteT194269">
    <property type="protein sequence ID" value="CapteP194269"/>
    <property type="gene ID" value="CapteG194269"/>
</dbReference>
<accession>R7TJ29</accession>
<reference evidence="4" key="1">
    <citation type="submission" date="2012-12" db="EMBL/GenBank/DDBJ databases">
        <authorList>
            <person name="Hellsten U."/>
            <person name="Grimwood J."/>
            <person name="Chapman J.A."/>
            <person name="Shapiro H."/>
            <person name="Aerts A."/>
            <person name="Otillar R.P."/>
            <person name="Terry A.Y."/>
            <person name="Boore J.L."/>
            <person name="Simakov O."/>
            <person name="Marletaz F."/>
            <person name="Cho S.-J."/>
            <person name="Edsinger-Gonzales E."/>
            <person name="Havlak P."/>
            <person name="Kuo D.-H."/>
            <person name="Larsson T."/>
            <person name="Lv J."/>
            <person name="Arendt D."/>
            <person name="Savage R."/>
            <person name="Osoegawa K."/>
            <person name="de Jong P."/>
            <person name="Lindberg D.R."/>
            <person name="Seaver E.C."/>
            <person name="Weisblat D.A."/>
            <person name="Putnam N.H."/>
            <person name="Grigoriev I.V."/>
            <person name="Rokhsar D.S."/>
        </authorList>
    </citation>
    <scope>NUCLEOTIDE SEQUENCE</scope>
    <source>
        <strain evidence="4">I ESC-2004</strain>
    </source>
</reference>
<keyword evidence="4" id="KW-1185">Reference proteome</keyword>
<protein>
    <recommendedName>
        <fullName evidence="1">C-type lectin domain-containing protein</fullName>
    </recommendedName>
</protein>
<feature type="domain" description="C-type lectin" evidence="1">
    <location>
        <begin position="17"/>
        <end position="90"/>
    </location>
</feature>